<evidence type="ECO:0000256" key="2">
    <source>
        <dbReference type="ARBA" id="ARBA00023015"/>
    </source>
</evidence>
<feature type="region of interest" description="Disordered" evidence="7">
    <location>
        <begin position="151"/>
        <end position="247"/>
    </location>
</feature>
<dbReference type="PROSITE" id="PS51152">
    <property type="entry name" value="NFYA_HAP2_2"/>
    <property type="match status" value="1"/>
</dbReference>
<dbReference type="GO" id="GO:0003700">
    <property type="term" value="F:DNA-binding transcription factor activity"/>
    <property type="evidence" value="ECO:0007669"/>
    <property type="project" value="UniProtKB-UniRule"/>
</dbReference>
<proteinExistence type="inferred from homology"/>
<keyword evidence="3 6" id="KW-0238">DNA-binding</keyword>
<evidence type="ECO:0000313" key="9">
    <source>
        <dbReference type="Proteomes" id="UP000078561"/>
    </source>
</evidence>
<evidence type="ECO:0000313" key="8">
    <source>
        <dbReference type="EMBL" id="SAM04399.1"/>
    </source>
</evidence>
<feature type="compositionally biased region" description="Basic and acidic residues" evidence="7">
    <location>
        <begin position="190"/>
        <end position="203"/>
    </location>
</feature>
<comment type="subunit">
    <text evidence="6">Heterotrimer.</text>
</comment>
<organism evidence="8">
    <name type="scientific">Absidia glauca</name>
    <name type="common">Pin mould</name>
    <dbReference type="NCBI Taxonomy" id="4829"/>
    <lineage>
        <taxon>Eukaryota</taxon>
        <taxon>Fungi</taxon>
        <taxon>Fungi incertae sedis</taxon>
        <taxon>Mucoromycota</taxon>
        <taxon>Mucoromycotina</taxon>
        <taxon>Mucoromycetes</taxon>
        <taxon>Mucorales</taxon>
        <taxon>Cunninghamellaceae</taxon>
        <taxon>Absidia</taxon>
    </lineage>
</organism>
<evidence type="ECO:0000256" key="6">
    <source>
        <dbReference type="RuleBase" id="RU367155"/>
    </source>
</evidence>
<protein>
    <recommendedName>
        <fullName evidence="6">Transcriptional activator HAP2</fullName>
    </recommendedName>
</protein>
<evidence type="ECO:0000256" key="7">
    <source>
        <dbReference type="SAM" id="MobiDB-lite"/>
    </source>
</evidence>
<dbReference type="EMBL" id="LT554361">
    <property type="protein sequence ID" value="SAM04399.1"/>
    <property type="molecule type" value="Genomic_DNA"/>
</dbReference>
<evidence type="ECO:0000256" key="5">
    <source>
        <dbReference type="ARBA" id="ARBA00023242"/>
    </source>
</evidence>
<dbReference type="PANTHER" id="PTHR12632">
    <property type="entry name" value="TRANSCRIPTION FACTOR NF-Y ALPHA-RELATED"/>
    <property type="match status" value="1"/>
</dbReference>
<comment type="function">
    <text evidence="6">Component of the sequence-specific heterotrimeric transcription factor (NF-Y) which specifically recognizes a 5'-CCAAT-3' box motif found in the promoters of its target genes.</text>
</comment>
<keyword evidence="2 6" id="KW-0805">Transcription regulation</keyword>
<accession>A0A163MFE9</accession>
<dbReference type="Proteomes" id="UP000078561">
    <property type="component" value="Unassembled WGS sequence"/>
</dbReference>
<dbReference type="Pfam" id="PF02045">
    <property type="entry name" value="CBFB_NFYA"/>
    <property type="match status" value="1"/>
</dbReference>
<feature type="compositionally biased region" description="Low complexity" evidence="7">
    <location>
        <begin position="73"/>
        <end position="105"/>
    </location>
</feature>
<feature type="compositionally biased region" description="Basic residues" evidence="7">
    <location>
        <begin position="151"/>
        <end position="169"/>
    </location>
</feature>
<feature type="region of interest" description="Disordered" evidence="7">
    <location>
        <begin position="1"/>
        <end position="122"/>
    </location>
</feature>
<dbReference type="InParanoid" id="A0A163MFE9"/>
<keyword evidence="9" id="KW-1185">Reference proteome</keyword>
<dbReference type="GO" id="GO:0005634">
    <property type="term" value="C:nucleus"/>
    <property type="evidence" value="ECO:0007669"/>
    <property type="project" value="UniProtKB-SubCell"/>
</dbReference>
<evidence type="ECO:0000256" key="4">
    <source>
        <dbReference type="ARBA" id="ARBA00023163"/>
    </source>
</evidence>
<gene>
    <name evidence="8" type="primary">ABSGL_10260.1 scaffold 11814</name>
</gene>
<reference evidence="8" key="1">
    <citation type="submission" date="2016-04" db="EMBL/GenBank/DDBJ databases">
        <authorList>
            <person name="Evans L.H."/>
            <person name="Alamgir A."/>
            <person name="Owens N."/>
            <person name="Weber N.D."/>
            <person name="Virtaneva K."/>
            <person name="Barbian K."/>
            <person name="Babar A."/>
            <person name="Rosenke K."/>
        </authorList>
    </citation>
    <scope>NUCLEOTIDE SEQUENCE [LARGE SCALE GENOMIC DNA]</scope>
    <source>
        <strain evidence="8">CBS 101.48</strain>
    </source>
</reference>
<dbReference type="Gene3D" id="6.10.250.2430">
    <property type="match status" value="1"/>
</dbReference>
<feature type="compositionally biased region" description="Polar residues" evidence="7">
    <location>
        <begin position="12"/>
        <end position="27"/>
    </location>
</feature>
<comment type="subcellular location">
    <subcellularLocation>
        <location evidence="1 6">Nucleus</location>
    </subcellularLocation>
</comment>
<dbReference type="GO" id="GO:0003677">
    <property type="term" value="F:DNA binding"/>
    <property type="evidence" value="ECO:0007669"/>
    <property type="project" value="UniProtKB-KW"/>
</dbReference>
<evidence type="ECO:0000256" key="3">
    <source>
        <dbReference type="ARBA" id="ARBA00023125"/>
    </source>
</evidence>
<keyword evidence="5 6" id="KW-0539">Nucleus</keyword>
<dbReference type="InterPro" id="IPR001289">
    <property type="entry name" value="NFYA"/>
</dbReference>
<dbReference type="SMART" id="SM00521">
    <property type="entry name" value="CBF"/>
    <property type="match status" value="1"/>
</dbReference>
<sequence>MADPNHSPLLSGYNTLTAGVNPSSFQTGGHPPPPPPHHLHPSATSVDPYPTDPESYSMHAPPSMIPGQSMYRSPPSQQQHHQPPPFSQQAAALAAQQPSQQQHYATHTSLEPPAATGSDEPLYVNAKQYHRILKRRAARARLEEMHRVAKARKPYLHESRHRHAMRRPRGPGGRFLTAQEIAELESQGKLTEEQHPPEEEHKPSTPPPPSPPPASKPAVPHLAPSSINTTSNEWTSPFIQQSFVPSK</sequence>
<evidence type="ECO:0000256" key="1">
    <source>
        <dbReference type="ARBA" id="ARBA00004123"/>
    </source>
</evidence>
<keyword evidence="4 6" id="KW-0804">Transcription</keyword>
<feature type="compositionally biased region" description="Pro residues" evidence="7">
    <location>
        <begin position="204"/>
        <end position="215"/>
    </location>
</feature>
<dbReference type="AlphaFoldDB" id="A0A163MFE9"/>
<dbReference type="OrthoDB" id="1097733at2759"/>
<feature type="compositionally biased region" description="Polar residues" evidence="7">
    <location>
        <begin position="225"/>
        <end position="247"/>
    </location>
</feature>
<name>A0A163MFE9_ABSGL</name>
<dbReference type="STRING" id="4829.A0A163MFE9"/>
<dbReference type="PRINTS" id="PR00616">
    <property type="entry name" value="CCAATSUBUNTB"/>
</dbReference>
<comment type="similarity">
    <text evidence="6">Belongs to the NFYA/HAP2 subunit family.</text>
</comment>